<proteinExistence type="predicted"/>
<dbReference type="GO" id="GO:0008168">
    <property type="term" value="F:methyltransferase activity"/>
    <property type="evidence" value="ECO:0007669"/>
    <property type="project" value="UniProtKB-KW"/>
</dbReference>
<evidence type="ECO:0000313" key="2">
    <source>
        <dbReference type="EMBL" id="MYN04334.1"/>
    </source>
</evidence>
<dbReference type="InterPro" id="IPR029063">
    <property type="entry name" value="SAM-dependent_MTases_sf"/>
</dbReference>
<reference evidence="2 3" key="1">
    <citation type="submission" date="2019-12" db="EMBL/GenBank/DDBJ databases">
        <title>Novel species isolated from a subtropical stream in China.</title>
        <authorList>
            <person name="Lu H."/>
        </authorList>
    </citation>
    <scope>NUCLEOTIDE SEQUENCE [LARGE SCALE GENOMIC DNA]</scope>
    <source>
        <strain evidence="2 3">DS3</strain>
    </source>
</reference>
<keyword evidence="3" id="KW-1185">Reference proteome</keyword>
<dbReference type="GO" id="GO:0032259">
    <property type="term" value="P:methylation"/>
    <property type="evidence" value="ECO:0007669"/>
    <property type="project" value="UniProtKB-KW"/>
</dbReference>
<evidence type="ECO:0000313" key="3">
    <source>
        <dbReference type="Proteomes" id="UP000448575"/>
    </source>
</evidence>
<dbReference type="PANTHER" id="PTHR43591">
    <property type="entry name" value="METHYLTRANSFERASE"/>
    <property type="match status" value="1"/>
</dbReference>
<dbReference type="AlphaFoldDB" id="A0A6N9HL49"/>
<dbReference type="Proteomes" id="UP000448575">
    <property type="component" value="Unassembled WGS sequence"/>
</dbReference>
<accession>A0A6N9HL49</accession>
<dbReference type="EMBL" id="WWCJ01000016">
    <property type="protein sequence ID" value="MYN04334.1"/>
    <property type="molecule type" value="Genomic_DNA"/>
</dbReference>
<comment type="caution">
    <text evidence="2">The sequence shown here is derived from an EMBL/GenBank/DDBJ whole genome shotgun (WGS) entry which is preliminary data.</text>
</comment>
<dbReference type="Gene3D" id="3.40.50.150">
    <property type="entry name" value="Vaccinia Virus protein VP39"/>
    <property type="match status" value="1"/>
</dbReference>
<feature type="domain" description="Methyltransferase" evidence="1">
    <location>
        <begin position="43"/>
        <end position="135"/>
    </location>
</feature>
<gene>
    <name evidence="2" type="ORF">GTP41_19765</name>
</gene>
<dbReference type="PANTHER" id="PTHR43591:SF24">
    <property type="entry name" value="2-METHOXY-6-POLYPRENYL-1,4-BENZOQUINOL METHYLASE, MITOCHONDRIAL"/>
    <property type="match status" value="1"/>
</dbReference>
<dbReference type="RefSeq" id="WP_161027299.1">
    <property type="nucleotide sequence ID" value="NZ_WWCJ01000016.1"/>
</dbReference>
<dbReference type="InterPro" id="IPR041698">
    <property type="entry name" value="Methyltransf_25"/>
</dbReference>
<protein>
    <submittedName>
        <fullName evidence="2">Methyltransferase domain-containing protein</fullName>
    </submittedName>
</protein>
<dbReference type="CDD" id="cd02440">
    <property type="entry name" value="AdoMet_MTases"/>
    <property type="match status" value="1"/>
</dbReference>
<keyword evidence="2" id="KW-0808">Transferase</keyword>
<name>A0A6N9HL49_9BURK</name>
<organism evidence="2 3">
    <name type="scientific">Pseudoduganella guangdongensis</name>
    <dbReference type="NCBI Taxonomy" id="2692179"/>
    <lineage>
        <taxon>Bacteria</taxon>
        <taxon>Pseudomonadati</taxon>
        <taxon>Pseudomonadota</taxon>
        <taxon>Betaproteobacteria</taxon>
        <taxon>Burkholderiales</taxon>
        <taxon>Oxalobacteraceae</taxon>
        <taxon>Telluria group</taxon>
        <taxon>Pseudoduganella</taxon>
    </lineage>
</organism>
<evidence type="ECO:0000259" key="1">
    <source>
        <dbReference type="Pfam" id="PF13649"/>
    </source>
</evidence>
<keyword evidence="2" id="KW-0489">Methyltransferase</keyword>
<sequence>MDKDSSFTGSIPETYERALVPLLFAPYATDMARRLGQRRPQRILEVAAGTGAVTRHLLQECPQAHIVATDLNEAMLEQARRAVASPRVEWRQADAQQLPFPDADFDALACQFGVMFFPDKLRAFSEARRVLRPGGLYCFNVWDGISHNDFSATINHALAKVFPDDPPRFLPRVPFGYHDVELIRSELARAGFSGAVTHEVVAASSRAESAHITAMALCQGSPLRADIEARAPGRLQEATDAAAAALAEKFGPGPSEARMQAIVFTCEV</sequence>
<dbReference type="SUPFAM" id="SSF53335">
    <property type="entry name" value="S-adenosyl-L-methionine-dependent methyltransferases"/>
    <property type="match status" value="1"/>
</dbReference>
<dbReference type="Pfam" id="PF13649">
    <property type="entry name" value="Methyltransf_25"/>
    <property type="match status" value="1"/>
</dbReference>